<comment type="caution">
    <text evidence="2">The sequence shown here is derived from an EMBL/GenBank/DDBJ whole genome shotgun (WGS) entry which is preliminary data.</text>
</comment>
<keyword evidence="3" id="KW-1185">Reference proteome</keyword>
<dbReference type="Proteomes" id="UP001500888">
    <property type="component" value="Unassembled WGS sequence"/>
</dbReference>
<keyword evidence="1" id="KW-0472">Membrane</keyword>
<keyword evidence="1" id="KW-1133">Transmembrane helix</keyword>
<reference evidence="3" key="1">
    <citation type="journal article" date="2019" name="Int. J. Syst. Evol. Microbiol.">
        <title>The Global Catalogue of Microorganisms (GCM) 10K type strain sequencing project: providing services to taxonomists for standard genome sequencing and annotation.</title>
        <authorList>
            <consortium name="The Broad Institute Genomics Platform"/>
            <consortium name="The Broad Institute Genome Sequencing Center for Infectious Disease"/>
            <person name="Wu L."/>
            <person name="Ma J."/>
        </authorList>
    </citation>
    <scope>NUCLEOTIDE SEQUENCE [LARGE SCALE GENOMIC DNA]</scope>
    <source>
        <strain evidence="3">JCM 16908</strain>
    </source>
</reference>
<evidence type="ECO:0000313" key="3">
    <source>
        <dbReference type="Proteomes" id="UP001500888"/>
    </source>
</evidence>
<organism evidence="2 3">
    <name type="scientific">Sphaerisporangium flaviroseum</name>
    <dbReference type="NCBI Taxonomy" id="509199"/>
    <lineage>
        <taxon>Bacteria</taxon>
        <taxon>Bacillati</taxon>
        <taxon>Actinomycetota</taxon>
        <taxon>Actinomycetes</taxon>
        <taxon>Streptosporangiales</taxon>
        <taxon>Streptosporangiaceae</taxon>
        <taxon>Sphaerisporangium</taxon>
    </lineage>
</organism>
<keyword evidence="1" id="KW-0812">Transmembrane</keyword>
<sequence>MPSRRAVLSWTEGFCVGCGVVRWLVGVGGVGGWTEAICAGWGLVLWLVGVGGWLECLINLFGPPGTRLIGVPG</sequence>
<dbReference type="EMBL" id="BAAAZR010000001">
    <property type="protein sequence ID" value="GAA3793349.1"/>
    <property type="molecule type" value="Genomic_DNA"/>
</dbReference>
<evidence type="ECO:0000313" key="2">
    <source>
        <dbReference type="EMBL" id="GAA3793349.1"/>
    </source>
</evidence>
<evidence type="ECO:0008006" key="4">
    <source>
        <dbReference type="Google" id="ProtNLM"/>
    </source>
</evidence>
<feature type="transmembrane region" description="Helical" evidence="1">
    <location>
        <begin position="39"/>
        <end position="61"/>
    </location>
</feature>
<protein>
    <recommendedName>
        <fullName evidence="4">Transmembrane protein</fullName>
    </recommendedName>
</protein>
<gene>
    <name evidence="2" type="ORF">GCM10022226_10800</name>
</gene>
<name>A0ABP7HI85_9ACTN</name>
<accession>A0ABP7HI85</accession>
<proteinExistence type="predicted"/>
<evidence type="ECO:0000256" key="1">
    <source>
        <dbReference type="SAM" id="Phobius"/>
    </source>
</evidence>
<feature type="transmembrane region" description="Helical" evidence="1">
    <location>
        <begin position="12"/>
        <end position="33"/>
    </location>
</feature>